<evidence type="ECO:0000256" key="1">
    <source>
        <dbReference type="ARBA" id="ARBA00012060"/>
    </source>
</evidence>
<name>A0A381N409_9ZZZZ</name>
<dbReference type="GO" id="GO:0019631">
    <property type="term" value="P:quinate catabolic process"/>
    <property type="evidence" value="ECO:0007669"/>
    <property type="project" value="TreeGrafter"/>
</dbReference>
<gene>
    <name evidence="3" type="ORF">METZ01_LOCUS2111</name>
</gene>
<reference evidence="3" key="1">
    <citation type="submission" date="2018-05" db="EMBL/GenBank/DDBJ databases">
        <authorList>
            <person name="Lanie J.A."/>
            <person name="Ng W.-L."/>
            <person name="Kazmierczak K.M."/>
            <person name="Andrzejewski T.M."/>
            <person name="Davidsen T.M."/>
            <person name="Wayne K.J."/>
            <person name="Tettelin H."/>
            <person name="Glass J.I."/>
            <person name="Rusch D."/>
            <person name="Podicherti R."/>
            <person name="Tsui H.-C.T."/>
            <person name="Winkler M.E."/>
        </authorList>
    </citation>
    <scope>NUCLEOTIDE SEQUENCE</scope>
</reference>
<dbReference type="EMBL" id="UINC01000111">
    <property type="protein sequence ID" value="SUZ49257.1"/>
    <property type="molecule type" value="Genomic_DNA"/>
</dbReference>
<accession>A0A381N409</accession>
<dbReference type="PROSITE" id="PS01029">
    <property type="entry name" value="DEHYDROQUINASE_II"/>
    <property type="match status" value="1"/>
</dbReference>
<dbReference type="GO" id="GO:0003855">
    <property type="term" value="F:3-dehydroquinate dehydratase activity"/>
    <property type="evidence" value="ECO:0007669"/>
    <property type="project" value="UniProtKB-EC"/>
</dbReference>
<dbReference type="NCBIfam" id="NF003805">
    <property type="entry name" value="PRK05395.1-2"/>
    <property type="match status" value="1"/>
</dbReference>
<feature type="non-terminal residue" evidence="3">
    <location>
        <position position="1"/>
    </location>
</feature>
<dbReference type="CDD" id="cd00466">
    <property type="entry name" value="DHQase_II"/>
    <property type="match status" value="1"/>
</dbReference>
<dbReference type="Pfam" id="PF01220">
    <property type="entry name" value="DHquinase_II"/>
    <property type="match status" value="1"/>
</dbReference>
<keyword evidence="2" id="KW-0456">Lyase</keyword>
<dbReference type="PANTHER" id="PTHR21272:SF3">
    <property type="entry name" value="CATABOLIC 3-DEHYDROQUINASE"/>
    <property type="match status" value="1"/>
</dbReference>
<organism evidence="3">
    <name type="scientific">marine metagenome</name>
    <dbReference type="NCBI Taxonomy" id="408172"/>
    <lineage>
        <taxon>unclassified sequences</taxon>
        <taxon>metagenomes</taxon>
        <taxon>ecological metagenomes</taxon>
    </lineage>
</organism>
<evidence type="ECO:0000256" key="2">
    <source>
        <dbReference type="ARBA" id="ARBA00023239"/>
    </source>
</evidence>
<protein>
    <recommendedName>
        <fullName evidence="1">3-dehydroquinate dehydratase</fullName>
        <ecNumber evidence="1">4.2.1.10</ecNumber>
    </recommendedName>
</protein>
<dbReference type="SUPFAM" id="SSF52304">
    <property type="entry name" value="Type II 3-dehydroquinate dehydratase"/>
    <property type="match status" value="1"/>
</dbReference>
<dbReference type="PANTHER" id="PTHR21272">
    <property type="entry name" value="CATABOLIC 3-DEHYDROQUINASE"/>
    <property type="match status" value="1"/>
</dbReference>
<dbReference type="PIRSF" id="PIRSF001399">
    <property type="entry name" value="DHquinase_II"/>
    <property type="match status" value="1"/>
</dbReference>
<dbReference type="NCBIfam" id="NF003807">
    <property type="entry name" value="PRK05395.1-4"/>
    <property type="match status" value="1"/>
</dbReference>
<dbReference type="InterPro" id="IPR001874">
    <property type="entry name" value="DHquinase_II"/>
</dbReference>
<dbReference type="InterPro" id="IPR018509">
    <property type="entry name" value="DHquinase_II_CS"/>
</dbReference>
<dbReference type="EC" id="4.2.1.10" evidence="1"/>
<dbReference type="AlphaFoldDB" id="A0A381N409"/>
<dbReference type="InterPro" id="IPR036441">
    <property type="entry name" value="DHquinase_II_sf"/>
</dbReference>
<proteinExistence type="inferred from homology"/>
<dbReference type="HAMAP" id="MF_00169">
    <property type="entry name" value="AroQ"/>
    <property type="match status" value="1"/>
</dbReference>
<sequence length="146" mass="15728">VILLLSGPNLNLLGDREPDIYGTETLLDLVAAARDRAQQKGFDLEHVQSNHEGDLIDAIHSARNRAAGVIINPGALTHYSWALHDALAVYEGPIVELHISDPKKREPWRHISVVESLAIATVSGKGSAGYPEAVDIAVDAVQTHDS</sequence>
<evidence type="ECO:0000313" key="3">
    <source>
        <dbReference type="EMBL" id="SUZ49257.1"/>
    </source>
</evidence>
<dbReference type="Gene3D" id="3.40.50.9100">
    <property type="entry name" value="Dehydroquinase, class II"/>
    <property type="match status" value="1"/>
</dbReference>